<dbReference type="Pfam" id="PF02558">
    <property type="entry name" value="ApbA"/>
    <property type="match status" value="1"/>
</dbReference>
<evidence type="ECO:0000259" key="11">
    <source>
        <dbReference type="Pfam" id="PF02558"/>
    </source>
</evidence>
<dbReference type="OrthoDB" id="6530772at2"/>
<protein>
    <recommendedName>
        <fullName evidence="4 10">2-dehydropantoate 2-reductase</fullName>
        <ecNumber evidence="3 10">1.1.1.169</ecNumber>
    </recommendedName>
    <alternativeName>
        <fullName evidence="8 10">Ketopantoate reductase</fullName>
    </alternativeName>
</protein>
<comment type="caution">
    <text evidence="13">The sequence shown here is derived from an EMBL/GenBank/DDBJ whole genome shotgun (WGS) entry which is preliminary data.</text>
</comment>
<comment type="similarity">
    <text evidence="2 10">Belongs to the ketopantoate reductase family.</text>
</comment>
<dbReference type="GO" id="GO:0015940">
    <property type="term" value="P:pantothenate biosynthetic process"/>
    <property type="evidence" value="ECO:0007669"/>
    <property type="project" value="UniProtKB-UniPathway"/>
</dbReference>
<dbReference type="GO" id="GO:0008677">
    <property type="term" value="F:2-dehydropantoate 2-reductase activity"/>
    <property type="evidence" value="ECO:0007669"/>
    <property type="project" value="UniProtKB-EC"/>
</dbReference>
<dbReference type="SUPFAM" id="SSF48179">
    <property type="entry name" value="6-phosphogluconate dehydrogenase C-terminal domain-like"/>
    <property type="match status" value="1"/>
</dbReference>
<dbReference type="eggNOG" id="COG1893">
    <property type="taxonomic scope" value="Bacteria"/>
</dbReference>
<evidence type="ECO:0000313" key="14">
    <source>
        <dbReference type="Proteomes" id="UP000028302"/>
    </source>
</evidence>
<evidence type="ECO:0000256" key="2">
    <source>
        <dbReference type="ARBA" id="ARBA00007870"/>
    </source>
</evidence>
<evidence type="ECO:0000256" key="7">
    <source>
        <dbReference type="ARBA" id="ARBA00023002"/>
    </source>
</evidence>
<feature type="domain" description="Ketopantoate reductase N-terminal" evidence="11">
    <location>
        <begin position="17"/>
        <end position="156"/>
    </location>
</feature>
<evidence type="ECO:0000256" key="5">
    <source>
        <dbReference type="ARBA" id="ARBA00022655"/>
    </source>
</evidence>
<dbReference type="GO" id="GO:0050661">
    <property type="term" value="F:NADP binding"/>
    <property type="evidence" value="ECO:0007669"/>
    <property type="project" value="TreeGrafter"/>
</dbReference>
<dbReference type="InterPro" id="IPR013752">
    <property type="entry name" value="KPA_reductase"/>
</dbReference>
<dbReference type="STRING" id="1304275.C41B8_06862"/>
<dbReference type="EC" id="1.1.1.169" evidence="3 10"/>
<keyword evidence="5 10" id="KW-0566">Pantothenate biosynthesis</keyword>
<feature type="domain" description="Ketopantoate reductase C-terminal" evidence="12">
    <location>
        <begin position="179"/>
        <end position="302"/>
    </location>
</feature>
<evidence type="ECO:0000313" key="13">
    <source>
        <dbReference type="EMBL" id="KEZ77995.1"/>
    </source>
</evidence>
<proteinExistence type="inferred from homology"/>
<dbReference type="InterPro" id="IPR008927">
    <property type="entry name" value="6-PGluconate_DH-like_C_sf"/>
</dbReference>
<comment type="function">
    <text evidence="10">Catalyzes the NADPH-dependent reduction of ketopantoate into pantoic acid.</text>
</comment>
<dbReference type="PANTHER" id="PTHR43765:SF2">
    <property type="entry name" value="2-DEHYDROPANTOATE 2-REDUCTASE"/>
    <property type="match status" value="1"/>
</dbReference>
<organism evidence="13 14">
    <name type="scientific">Salinisphaera hydrothermalis (strain C41B8)</name>
    <dbReference type="NCBI Taxonomy" id="1304275"/>
    <lineage>
        <taxon>Bacteria</taxon>
        <taxon>Pseudomonadati</taxon>
        <taxon>Pseudomonadota</taxon>
        <taxon>Gammaproteobacteria</taxon>
        <taxon>Salinisphaerales</taxon>
        <taxon>Salinisphaeraceae</taxon>
        <taxon>Salinisphaera</taxon>
    </lineage>
</organism>
<dbReference type="UniPathway" id="UPA00028">
    <property type="reaction ID" value="UER00004"/>
</dbReference>
<evidence type="ECO:0000256" key="8">
    <source>
        <dbReference type="ARBA" id="ARBA00032024"/>
    </source>
</evidence>
<dbReference type="Gene3D" id="3.40.50.720">
    <property type="entry name" value="NAD(P)-binding Rossmann-like Domain"/>
    <property type="match status" value="1"/>
</dbReference>
<dbReference type="Pfam" id="PF08546">
    <property type="entry name" value="ApbA_C"/>
    <property type="match status" value="1"/>
</dbReference>
<evidence type="ECO:0000259" key="12">
    <source>
        <dbReference type="Pfam" id="PF08546"/>
    </source>
</evidence>
<evidence type="ECO:0000256" key="9">
    <source>
        <dbReference type="ARBA" id="ARBA00048793"/>
    </source>
</evidence>
<dbReference type="InterPro" id="IPR003710">
    <property type="entry name" value="ApbA"/>
</dbReference>
<dbReference type="RefSeq" id="WP_051883202.1">
    <property type="nucleotide sequence ID" value="NZ_APNK01000007.1"/>
</dbReference>
<evidence type="ECO:0000256" key="4">
    <source>
        <dbReference type="ARBA" id="ARBA00019465"/>
    </source>
</evidence>
<sequence>MQTSGDTSRHDLTARPWHIVGAGRIGALAAFYLQRAGAQTIGVRPGSAHTRRLSIGFDQHEDGAGSHLALRVIPPSECASVSRLIVACKTPYTDAALARVSLTDDATVVRLQNGMGSLDGRITGHQRMIGAVTASAVMSETHDRLRVVAENATIFGGGERPAWFDALAAHWPQLSWARDIRPPQWRKLVVNAALNPLTAIHDVPNGALLERADLYADMTALIDEADTVLARLDPAWPADSHADVAAVVRATAANTSSMRADIQAGAITEIDAINGWLLRQAETLDLDLPTHRRVVAQIRQLEST</sequence>
<evidence type="ECO:0000256" key="10">
    <source>
        <dbReference type="RuleBase" id="RU362068"/>
    </source>
</evidence>
<keyword evidence="14" id="KW-1185">Reference proteome</keyword>
<dbReference type="InterPro" id="IPR050838">
    <property type="entry name" value="Ketopantoate_reductase"/>
</dbReference>
<dbReference type="GO" id="GO:0005737">
    <property type="term" value="C:cytoplasm"/>
    <property type="evidence" value="ECO:0007669"/>
    <property type="project" value="TreeGrafter"/>
</dbReference>
<dbReference type="Gene3D" id="1.10.1040.10">
    <property type="entry name" value="N-(1-d-carboxylethyl)-l-norvaline Dehydrogenase, domain 2"/>
    <property type="match status" value="1"/>
</dbReference>
<dbReference type="InterPro" id="IPR013332">
    <property type="entry name" value="KPR_N"/>
</dbReference>
<comment type="catalytic activity">
    <reaction evidence="9 10">
        <text>(R)-pantoate + NADP(+) = 2-dehydropantoate + NADPH + H(+)</text>
        <dbReference type="Rhea" id="RHEA:16233"/>
        <dbReference type="ChEBI" id="CHEBI:11561"/>
        <dbReference type="ChEBI" id="CHEBI:15378"/>
        <dbReference type="ChEBI" id="CHEBI:15980"/>
        <dbReference type="ChEBI" id="CHEBI:57783"/>
        <dbReference type="ChEBI" id="CHEBI:58349"/>
        <dbReference type="EC" id="1.1.1.169"/>
    </reaction>
</comment>
<dbReference type="NCBIfam" id="TIGR00745">
    <property type="entry name" value="apbA_panE"/>
    <property type="match status" value="1"/>
</dbReference>
<dbReference type="PATRIC" id="fig|1304275.5.peg.1403"/>
<evidence type="ECO:0000256" key="1">
    <source>
        <dbReference type="ARBA" id="ARBA00004994"/>
    </source>
</evidence>
<evidence type="ECO:0000256" key="3">
    <source>
        <dbReference type="ARBA" id="ARBA00013014"/>
    </source>
</evidence>
<comment type="pathway">
    <text evidence="1 10">Cofactor biosynthesis; (R)-pantothenate biosynthesis; (R)-pantoate from 3-methyl-2-oxobutanoate: step 2/2.</text>
</comment>
<name>A0A084IMR1_SALHC</name>
<gene>
    <name evidence="13" type="ORF">C41B8_06862</name>
</gene>
<dbReference type="SUPFAM" id="SSF51735">
    <property type="entry name" value="NAD(P)-binding Rossmann-fold domains"/>
    <property type="match status" value="1"/>
</dbReference>
<dbReference type="Proteomes" id="UP000028302">
    <property type="component" value="Unassembled WGS sequence"/>
</dbReference>
<keyword evidence="7 10" id="KW-0560">Oxidoreductase</keyword>
<dbReference type="InterPro" id="IPR036291">
    <property type="entry name" value="NAD(P)-bd_dom_sf"/>
</dbReference>
<dbReference type="EMBL" id="APNK01000007">
    <property type="protein sequence ID" value="KEZ77995.1"/>
    <property type="molecule type" value="Genomic_DNA"/>
</dbReference>
<dbReference type="AlphaFoldDB" id="A0A084IMR1"/>
<reference evidence="13 14" key="1">
    <citation type="submission" date="2013-03" db="EMBL/GenBank/DDBJ databases">
        <title>Salinisphaera hydrothermalis C41B8 Genome Sequencing.</title>
        <authorList>
            <person name="Li C."/>
            <person name="Lai Q."/>
            <person name="Shao Z."/>
        </authorList>
    </citation>
    <scope>NUCLEOTIDE SEQUENCE [LARGE SCALE GENOMIC DNA]</scope>
    <source>
        <strain evidence="13 14">C41B8</strain>
    </source>
</reference>
<dbReference type="PANTHER" id="PTHR43765">
    <property type="entry name" value="2-DEHYDROPANTOATE 2-REDUCTASE-RELATED"/>
    <property type="match status" value="1"/>
</dbReference>
<accession>A0A084IMR1</accession>
<keyword evidence="6 10" id="KW-0521">NADP</keyword>
<dbReference type="InterPro" id="IPR013328">
    <property type="entry name" value="6PGD_dom2"/>
</dbReference>
<evidence type="ECO:0000256" key="6">
    <source>
        <dbReference type="ARBA" id="ARBA00022857"/>
    </source>
</evidence>